<evidence type="ECO:0000313" key="10">
    <source>
        <dbReference type="Proteomes" id="UP000663879"/>
    </source>
</evidence>
<dbReference type="InterPro" id="IPR001304">
    <property type="entry name" value="C-type_lectin-like"/>
</dbReference>
<gene>
    <name evidence="9" type="ORF">OXX778_LOCUS9271</name>
</gene>
<keyword evidence="5" id="KW-1133">Transmembrane helix</keyword>
<evidence type="ECO:0000256" key="5">
    <source>
        <dbReference type="ARBA" id="ARBA00022989"/>
    </source>
</evidence>
<keyword evidence="4" id="KW-0735">Signal-anchor</keyword>
<comment type="subcellular location">
    <subcellularLocation>
        <location evidence="1">Membrane</location>
        <topology evidence="1">Single-pass type II membrane protein</topology>
    </subcellularLocation>
</comment>
<dbReference type="GO" id="GO:0030246">
    <property type="term" value="F:carbohydrate binding"/>
    <property type="evidence" value="ECO:0007669"/>
    <property type="project" value="UniProtKB-KW"/>
</dbReference>
<keyword evidence="10" id="KW-1185">Reference proteome</keyword>
<dbReference type="InterPro" id="IPR050919">
    <property type="entry name" value="NKG2/CD94_NK_receptors"/>
</dbReference>
<feature type="chain" id="PRO_5032438137" description="C-type lectin domain-containing protein" evidence="7">
    <location>
        <begin position="16"/>
        <end position="492"/>
    </location>
</feature>
<dbReference type="InterPro" id="IPR016186">
    <property type="entry name" value="C-type_lectin-like/link_sf"/>
</dbReference>
<dbReference type="OrthoDB" id="2142683at2759"/>
<keyword evidence="7" id="KW-0732">Signal</keyword>
<evidence type="ECO:0000256" key="2">
    <source>
        <dbReference type="ARBA" id="ARBA00022692"/>
    </source>
</evidence>
<dbReference type="AlphaFoldDB" id="A0A813WRE9"/>
<evidence type="ECO:0000256" key="7">
    <source>
        <dbReference type="SAM" id="SignalP"/>
    </source>
</evidence>
<dbReference type="GO" id="GO:0016020">
    <property type="term" value="C:membrane"/>
    <property type="evidence" value="ECO:0007669"/>
    <property type="project" value="UniProtKB-SubCell"/>
</dbReference>
<organism evidence="9 10">
    <name type="scientific">Brachionus calyciflorus</name>
    <dbReference type="NCBI Taxonomy" id="104777"/>
    <lineage>
        <taxon>Eukaryota</taxon>
        <taxon>Metazoa</taxon>
        <taxon>Spiralia</taxon>
        <taxon>Gnathifera</taxon>
        <taxon>Rotifera</taxon>
        <taxon>Eurotatoria</taxon>
        <taxon>Monogononta</taxon>
        <taxon>Pseudotrocha</taxon>
        <taxon>Ploima</taxon>
        <taxon>Brachionidae</taxon>
        <taxon>Brachionus</taxon>
    </lineage>
</organism>
<evidence type="ECO:0000256" key="6">
    <source>
        <dbReference type="ARBA" id="ARBA00023136"/>
    </source>
</evidence>
<proteinExistence type="predicted"/>
<dbReference type="PANTHER" id="PTHR22800:SF252">
    <property type="entry name" value="NATURAL KILLER CELLS ANTIGEN CD94"/>
    <property type="match status" value="1"/>
</dbReference>
<evidence type="ECO:0000256" key="1">
    <source>
        <dbReference type="ARBA" id="ARBA00004606"/>
    </source>
</evidence>
<dbReference type="SMART" id="SM00034">
    <property type="entry name" value="CLECT"/>
    <property type="match status" value="1"/>
</dbReference>
<evidence type="ECO:0000256" key="4">
    <source>
        <dbReference type="ARBA" id="ARBA00022968"/>
    </source>
</evidence>
<dbReference type="GO" id="GO:0002223">
    <property type="term" value="P:stimulatory C-type lectin receptor signaling pathway"/>
    <property type="evidence" value="ECO:0007669"/>
    <property type="project" value="TreeGrafter"/>
</dbReference>
<keyword evidence="2" id="KW-0812">Transmembrane</keyword>
<dbReference type="EMBL" id="CAJNOC010001354">
    <property type="protein sequence ID" value="CAF0857527.1"/>
    <property type="molecule type" value="Genomic_DNA"/>
</dbReference>
<keyword evidence="6" id="KW-0472">Membrane</keyword>
<feature type="signal peptide" evidence="7">
    <location>
        <begin position="1"/>
        <end position="15"/>
    </location>
</feature>
<dbReference type="PANTHER" id="PTHR22800">
    <property type="entry name" value="C-TYPE LECTIN PROTEINS"/>
    <property type="match status" value="1"/>
</dbReference>
<dbReference type="Pfam" id="PF00059">
    <property type="entry name" value="Lectin_C"/>
    <property type="match status" value="1"/>
</dbReference>
<evidence type="ECO:0000313" key="9">
    <source>
        <dbReference type="EMBL" id="CAF0857527.1"/>
    </source>
</evidence>
<name>A0A813WRE9_9BILA</name>
<reference evidence="9" key="1">
    <citation type="submission" date="2021-02" db="EMBL/GenBank/DDBJ databases">
        <authorList>
            <person name="Nowell W R."/>
        </authorList>
    </citation>
    <scope>NUCLEOTIDE SEQUENCE</scope>
    <source>
        <strain evidence="9">Ploen Becks lab</strain>
    </source>
</reference>
<dbReference type="InterPro" id="IPR016187">
    <property type="entry name" value="CTDL_fold"/>
</dbReference>
<accession>A0A813WRE9</accession>
<evidence type="ECO:0000256" key="3">
    <source>
        <dbReference type="ARBA" id="ARBA00022734"/>
    </source>
</evidence>
<keyword evidence="3" id="KW-0430">Lectin</keyword>
<dbReference type="Proteomes" id="UP000663879">
    <property type="component" value="Unassembled WGS sequence"/>
</dbReference>
<comment type="caution">
    <text evidence="9">The sequence shown here is derived from an EMBL/GenBank/DDBJ whole genome shotgun (WGS) entry which is preliminary data.</text>
</comment>
<protein>
    <recommendedName>
        <fullName evidence="8">C-type lectin domain-containing protein</fullName>
    </recommendedName>
</protein>
<dbReference type="SUPFAM" id="SSF56436">
    <property type="entry name" value="C-type lectin-like"/>
    <property type="match status" value="1"/>
</dbReference>
<feature type="domain" description="C-type lectin" evidence="8">
    <location>
        <begin position="344"/>
        <end position="487"/>
    </location>
</feature>
<sequence length="492" mass="55530">MKYFWYLFILFYVYAAEKSESISEKHLELELSEKFFGLKLNLSVKSSENSNLLSLIIKSGLSNSEIKCEKEKKVDENNLSTESNSLGSIKEDSQTKLLKFDSPKPSPIDKTESHSELLTPIFNEIKSSESIPVIHESLDPSNNTSFTFVPMSLSSSQKNETNSLDQSFNNETKIEELQTSTITSDFGINETETPFTRVYEETNSDENNESGISEINEITEKLELTTINLPDIENISSLSLTTENNHESIENKISNESLVGTKSSIVTSEIPLTSTSSESIFSTTTSIVTPSTPISATTSTLTTITTTTPATEATTTATISSTSTSEAERLISKRTISTTTESPCNRNFQFHENSCIFVSNEKLTWEKANRKCKRFNSSLIWFDSRDEIENFLNFVNFNFLNFEKIDDNLWIGASFDSREEQWKFRDVIDEDFIFENYQDFLCDDSSQLEISNGYYLALTSNDSDGESSNSFCLKNFDDEEEFGFVCKANANF</sequence>
<dbReference type="Gene3D" id="3.10.100.10">
    <property type="entry name" value="Mannose-Binding Protein A, subunit A"/>
    <property type="match status" value="1"/>
</dbReference>
<evidence type="ECO:0000259" key="8">
    <source>
        <dbReference type="SMART" id="SM00034"/>
    </source>
</evidence>